<accession>A0A9P0U022</accession>
<gene>
    <name evidence="2" type="ORF">PIBRA_LOCUS14519</name>
</gene>
<dbReference type="Proteomes" id="UP001152562">
    <property type="component" value="Unassembled WGS sequence"/>
</dbReference>
<feature type="compositionally biased region" description="Basic and acidic residues" evidence="1">
    <location>
        <begin position="659"/>
        <end position="670"/>
    </location>
</feature>
<proteinExistence type="predicted"/>
<dbReference type="EMBL" id="CALOZG010000087">
    <property type="protein sequence ID" value="CAH4039058.1"/>
    <property type="molecule type" value="Genomic_DNA"/>
</dbReference>
<sequence length="2020" mass="227363">MKTNVKRDIKLIELDTYANDLKDFSNQFDTKTDVCTCKRTRKIHEISENLSGTEIGVSSVKPLPKRRTRRIYARNTKDTGVGSSIVLQKKEISYYEHKKTSSKCVGVWESKIVPVLSKKLSPIIQTESHTTSPLDITKKNRNNSTQTVVKETKPNVDNLPEVAKAKVDKESSDSLVQHIHNLENPSFDKTSEDLIENKLEREYRKMFATDEGSDLKRASVRKRFESLRKGMSRNDSVKSVSRKDVSIASDPPSLEAKSYSNTKVYSPYTSYTQFKGTKQAEKSNSSTHIIESQSVRGMFKLWGKKFNLEEEKEKIPEKVVQIVVPSKSGKKSKFFCFNKRSKRDKKSVTANRCEVGLKVKMNSKHKIPDKCQNNAKGYLNSTKELVVELESESYSNEMRKSWLKKFLTNKVDSRQSVKLRWNNKMYSTSSSIVFELLDCVYKNTVIQSKSEISCSQNKFMPRTIEAWMIPQIITQMNPQAMNAQIVSPQVTTVDVIHKPFRKNIKVTYLDRKWYIDKSHRGNKIELVLHSKNLIESKSSDYILIDIPKGYFTDSMESSQSEEVFKITDYESPNSKPSILKRNLDTGDHVLIENDKKSILISSNDVSVPISDKESVQELPRGVINETMPSTDEEVEYSDYNHNECDRAVKGSGDTENEENALKKDGEKENDSDNFNVNEDRQTKQSEQNLEQIGDTILDNNVAVIQENEHIHCDVIGVGIITQRDIRDIKKPILKIQDTDSDSAHNLPPPKKCEFAESYLQEYCRNWIPLGIDFFSWCVSDTQIKSDSHTSLNNQGDGSKSCPNMYEEPSTVVSSYNSSCSHCLALEEEPKRQNFLSKFFGKSDIASTEAQSISELKRFQPKDSIEVFKRRKIYSEGYNAKWNKLCPKPCITPAPESKPKKHVSIPECQPYEVVEQPCKKCFPGILNLSGSKPCKKKHKHTYVVPDPICAIPPKPVCSNICSKECCPPCVKDKGKNSRPCAGKSPPICGRCPPLTPSEIINLMRKFPDCPSLPQRCPLCNTAIMPQKCLKCCTLILPKKCPKCAAPVSPLKCAKCAKPIMQQTCPNCPSITVPIKCPRCTMELMPQKCPQCCSILVPQNCPRCTSQIIPSKCPMCSTIVQPPTCPKCCVPLPQKCPKCSPTQICPKCSSQIPPPKCGECRQEILPKKCSQCSSPVLPPTCPKCRSQTTPQICPKCSTKVISQKCPRCCPALQKCPQCSTQLPPPKCGECRQDILPKKCSQCSSPVLPPTCPKCRSQTTPQICPKCSTKVISQKCPRCCPASQKCPRCRTQLPPPKCGECRQEILPKKCSHCSSPVLPFVCPKCRTQTCPQICPKCSIEVLPKKCPKCSPQSPIKKILSTIFPPKCPICSSPLKPQNCPKCCTPIPPKLCPKCSIPIASPKCPNCNSSISSRCPKCSSPLPQSCPKCPAQCPKSCSPIRVQKCPKCFVPILTQKCPNCCSLLCPTTPSQTSLRGSQKSPSISQKPSTQSIPDFCNPSQANSPRPNSISGIKLAKPRSCPPCPHPTLNFPPQTSSKQSLNDCSNCVNQLQETPSSQELREGYNIKVQDEDGQTLYERIDYRSNKPQQYQNKICGDSYIHRVSTPSVVLNKVGLNENDSQKNSHENLLEINLTLKFKQGDKTEINVCNPDSQKEEKQDVIKAKEIFHMQDAKECIDTDKNDVNIKILIKNFTGNEEFKSKHIDKSSEQTEFSKNITNKFQTVSTGYSEFVLDQTMDEGICTDCINTEKSCVNIKKEQVLTVSSISFTEHTATDVSSIKNDVDFDFKTDISERDATEKSESVFTDEEKHENYFNETIKKLRSKREKKEMLKKLFEQSDVIDKEKVKSVRQTLQAILTDSDDSTDQRGLTLLKPYFRSDSLTNLYDFDNTIIEEKKSDILYPTKENSSDSETPKRCMCKTLAAKLNMDFPINPCCCRGCDKQDEEVSCDLQLVDVQTQDSRRRTYITNVSMVKKSFEVFDTETDFVDILQSEELKKAVLEIYAEKTATKEGTRYIARLPKLVFGND</sequence>
<keyword evidence="3" id="KW-1185">Reference proteome</keyword>
<feature type="compositionally biased region" description="Low complexity" evidence="1">
    <location>
        <begin position="1473"/>
        <end position="1489"/>
    </location>
</feature>
<feature type="region of interest" description="Disordered" evidence="1">
    <location>
        <begin position="643"/>
        <end position="687"/>
    </location>
</feature>
<evidence type="ECO:0000256" key="1">
    <source>
        <dbReference type="SAM" id="MobiDB-lite"/>
    </source>
</evidence>
<organism evidence="2 3">
    <name type="scientific">Pieris brassicae</name>
    <name type="common">White butterfly</name>
    <name type="synonym">Large white butterfly</name>
    <dbReference type="NCBI Taxonomy" id="7116"/>
    <lineage>
        <taxon>Eukaryota</taxon>
        <taxon>Metazoa</taxon>
        <taxon>Ecdysozoa</taxon>
        <taxon>Arthropoda</taxon>
        <taxon>Hexapoda</taxon>
        <taxon>Insecta</taxon>
        <taxon>Pterygota</taxon>
        <taxon>Neoptera</taxon>
        <taxon>Endopterygota</taxon>
        <taxon>Lepidoptera</taxon>
        <taxon>Glossata</taxon>
        <taxon>Ditrysia</taxon>
        <taxon>Papilionoidea</taxon>
        <taxon>Pieridae</taxon>
        <taxon>Pierinae</taxon>
        <taxon>Pieris</taxon>
    </lineage>
</organism>
<feature type="region of interest" description="Disordered" evidence="1">
    <location>
        <begin position="1465"/>
        <end position="1507"/>
    </location>
</feature>
<feature type="compositionally biased region" description="Polar residues" evidence="1">
    <location>
        <begin position="1493"/>
        <end position="1506"/>
    </location>
</feature>
<reference evidence="2" key="1">
    <citation type="submission" date="2022-05" db="EMBL/GenBank/DDBJ databases">
        <authorList>
            <person name="Okamura Y."/>
        </authorList>
    </citation>
    <scope>NUCLEOTIDE SEQUENCE</scope>
</reference>
<evidence type="ECO:0000313" key="3">
    <source>
        <dbReference type="Proteomes" id="UP001152562"/>
    </source>
</evidence>
<name>A0A9P0U022_PIEBR</name>
<evidence type="ECO:0000313" key="2">
    <source>
        <dbReference type="EMBL" id="CAH4039058.1"/>
    </source>
</evidence>
<protein>
    <submittedName>
        <fullName evidence="2">Uncharacterized protein</fullName>
    </submittedName>
</protein>
<feature type="region of interest" description="Disordered" evidence="1">
    <location>
        <begin position="230"/>
        <end position="253"/>
    </location>
</feature>
<comment type="caution">
    <text evidence="2">The sequence shown here is derived from an EMBL/GenBank/DDBJ whole genome shotgun (WGS) entry which is preliminary data.</text>
</comment>